<sequence length="40" mass="4284">MARLDAQVWSYRITSLRLIEVIHAGPGKVTMAAPAKGFAG</sequence>
<evidence type="ECO:0000313" key="2">
    <source>
        <dbReference type="Proteomes" id="UP000198688"/>
    </source>
</evidence>
<protein>
    <submittedName>
        <fullName evidence="1">Uncharacterized protein</fullName>
    </submittedName>
</protein>
<name>A0A1H1XFT5_9ACTN</name>
<dbReference type="EMBL" id="LT629758">
    <property type="protein sequence ID" value="SDT08012.1"/>
    <property type="molecule type" value="Genomic_DNA"/>
</dbReference>
<organism evidence="1 2">
    <name type="scientific">Actinoplanes derwentensis</name>
    <dbReference type="NCBI Taxonomy" id="113562"/>
    <lineage>
        <taxon>Bacteria</taxon>
        <taxon>Bacillati</taxon>
        <taxon>Actinomycetota</taxon>
        <taxon>Actinomycetes</taxon>
        <taxon>Micromonosporales</taxon>
        <taxon>Micromonosporaceae</taxon>
        <taxon>Actinoplanes</taxon>
    </lineage>
</organism>
<evidence type="ECO:0000313" key="1">
    <source>
        <dbReference type="EMBL" id="SDT08012.1"/>
    </source>
</evidence>
<dbReference type="Proteomes" id="UP000198688">
    <property type="component" value="Chromosome I"/>
</dbReference>
<dbReference type="STRING" id="113562.SAMN04489716_2448"/>
<dbReference type="AlphaFoldDB" id="A0A1H1XFT5"/>
<proteinExistence type="predicted"/>
<keyword evidence="2" id="KW-1185">Reference proteome</keyword>
<gene>
    <name evidence="1" type="ORF">SAMN04489716_2448</name>
</gene>
<reference evidence="1 2" key="1">
    <citation type="submission" date="2016-10" db="EMBL/GenBank/DDBJ databases">
        <authorList>
            <person name="de Groot N.N."/>
        </authorList>
    </citation>
    <scope>NUCLEOTIDE SEQUENCE [LARGE SCALE GENOMIC DNA]</scope>
    <source>
        <strain evidence="1 2">DSM 43941</strain>
    </source>
</reference>
<accession>A0A1H1XFT5</accession>